<reference evidence="1" key="2">
    <citation type="submission" date="2021-02" db="EMBL/GenBank/DDBJ databases">
        <authorList>
            <person name="Kimball J.A."/>
            <person name="Haas M.W."/>
            <person name="Macchietto M."/>
            <person name="Kono T."/>
            <person name="Duquette J."/>
            <person name="Shao M."/>
        </authorList>
    </citation>
    <scope>NUCLEOTIDE SEQUENCE</scope>
    <source>
        <tissue evidence="1">Fresh leaf tissue</tissue>
    </source>
</reference>
<dbReference type="Proteomes" id="UP000729402">
    <property type="component" value="Unassembled WGS sequence"/>
</dbReference>
<evidence type="ECO:0000313" key="2">
    <source>
        <dbReference type="Proteomes" id="UP000729402"/>
    </source>
</evidence>
<evidence type="ECO:0000313" key="1">
    <source>
        <dbReference type="EMBL" id="KAG8075111.1"/>
    </source>
</evidence>
<reference evidence="1" key="1">
    <citation type="journal article" date="2021" name="bioRxiv">
        <title>Whole Genome Assembly and Annotation of Northern Wild Rice, Zizania palustris L., Supports a Whole Genome Duplication in the Zizania Genus.</title>
        <authorList>
            <person name="Haas M."/>
            <person name="Kono T."/>
            <person name="Macchietto M."/>
            <person name="Millas R."/>
            <person name="McGilp L."/>
            <person name="Shao M."/>
            <person name="Duquette J."/>
            <person name="Hirsch C.N."/>
            <person name="Kimball J."/>
        </authorList>
    </citation>
    <scope>NUCLEOTIDE SEQUENCE</scope>
    <source>
        <tissue evidence="1">Fresh leaf tissue</tissue>
    </source>
</reference>
<organism evidence="1 2">
    <name type="scientific">Zizania palustris</name>
    <name type="common">Northern wild rice</name>
    <dbReference type="NCBI Taxonomy" id="103762"/>
    <lineage>
        <taxon>Eukaryota</taxon>
        <taxon>Viridiplantae</taxon>
        <taxon>Streptophyta</taxon>
        <taxon>Embryophyta</taxon>
        <taxon>Tracheophyta</taxon>
        <taxon>Spermatophyta</taxon>
        <taxon>Magnoliopsida</taxon>
        <taxon>Liliopsida</taxon>
        <taxon>Poales</taxon>
        <taxon>Poaceae</taxon>
        <taxon>BOP clade</taxon>
        <taxon>Oryzoideae</taxon>
        <taxon>Oryzeae</taxon>
        <taxon>Zizaniinae</taxon>
        <taxon>Zizania</taxon>
    </lineage>
</organism>
<name>A0A8J5TFH8_ZIZPA</name>
<protein>
    <submittedName>
        <fullName evidence="1">Uncharacterized protein</fullName>
    </submittedName>
</protein>
<sequence length="83" mass="8884">MEGDERKETVEATTAISRAQKGAAAAAVSVHEVVQHAWASVLGLFRKVTARSEEEAAEADMRTAKMQVEATDEAEAKKKQLAG</sequence>
<proteinExistence type="predicted"/>
<dbReference type="AlphaFoldDB" id="A0A8J5TFH8"/>
<gene>
    <name evidence="1" type="ORF">GUJ93_ZPchr0006g43017</name>
</gene>
<comment type="caution">
    <text evidence="1">The sequence shown here is derived from an EMBL/GenBank/DDBJ whole genome shotgun (WGS) entry which is preliminary data.</text>
</comment>
<keyword evidence="2" id="KW-1185">Reference proteome</keyword>
<dbReference type="EMBL" id="JAAALK010000283">
    <property type="protein sequence ID" value="KAG8075111.1"/>
    <property type="molecule type" value="Genomic_DNA"/>
</dbReference>
<accession>A0A8J5TFH8</accession>